<evidence type="ECO:0000256" key="1">
    <source>
        <dbReference type="SAM" id="Phobius"/>
    </source>
</evidence>
<reference evidence="2" key="1">
    <citation type="submission" date="2022-03" db="EMBL/GenBank/DDBJ databases">
        <authorList>
            <person name="Lindestad O."/>
        </authorList>
    </citation>
    <scope>NUCLEOTIDE SEQUENCE</scope>
</reference>
<dbReference type="AlphaFoldDB" id="A0A8S4S5F1"/>
<dbReference type="OrthoDB" id="75801at2759"/>
<organism evidence="2 3">
    <name type="scientific">Pararge aegeria aegeria</name>
    <dbReference type="NCBI Taxonomy" id="348720"/>
    <lineage>
        <taxon>Eukaryota</taxon>
        <taxon>Metazoa</taxon>
        <taxon>Ecdysozoa</taxon>
        <taxon>Arthropoda</taxon>
        <taxon>Hexapoda</taxon>
        <taxon>Insecta</taxon>
        <taxon>Pterygota</taxon>
        <taxon>Neoptera</taxon>
        <taxon>Endopterygota</taxon>
        <taxon>Lepidoptera</taxon>
        <taxon>Glossata</taxon>
        <taxon>Ditrysia</taxon>
        <taxon>Papilionoidea</taxon>
        <taxon>Nymphalidae</taxon>
        <taxon>Satyrinae</taxon>
        <taxon>Satyrini</taxon>
        <taxon>Parargina</taxon>
        <taxon>Pararge</taxon>
    </lineage>
</organism>
<protein>
    <submittedName>
        <fullName evidence="2">Jg6529 protein</fullName>
    </submittedName>
</protein>
<dbReference type="Proteomes" id="UP000838756">
    <property type="component" value="Unassembled WGS sequence"/>
</dbReference>
<comment type="caution">
    <text evidence="2">The sequence shown here is derived from an EMBL/GenBank/DDBJ whole genome shotgun (WGS) entry which is preliminary data.</text>
</comment>
<evidence type="ECO:0000313" key="3">
    <source>
        <dbReference type="Proteomes" id="UP000838756"/>
    </source>
</evidence>
<feature type="transmembrane region" description="Helical" evidence="1">
    <location>
        <begin position="47"/>
        <end position="66"/>
    </location>
</feature>
<proteinExistence type="predicted"/>
<evidence type="ECO:0000313" key="2">
    <source>
        <dbReference type="EMBL" id="CAH2245597.1"/>
    </source>
</evidence>
<name>A0A8S4S5F1_9NEOP</name>
<keyword evidence="3" id="KW-1185">Reference proteome</keyword>
<keyword evidence="1" id="KW-0812">Transmembrane</keyword>
<accession>A0A8S4S5F1</accession>
<keyword evidence="1" id="KW-1133">Transmembrane helix</keyword>
<keyword evidence="1" id="KW-0472">Membrane</keyword>
<dbReference type="EMBL" id="CAKXAJ010025908">
    <property type="protein sequence ID" value="CAH2245597.1"/>
    <property type="molecule type" value="Genomic_DNA"/>
</dbReference>
<sequence length="70" mass="8062">MTTILPNSLNDMRARLAARERDSEQEARARDKELHQLRAEVTRLTKILFSKLLLILIIVLSFKASLKSVK</sequence>
<gene>
    <name evidence="2" type="primary">jg6529</name>
    <name evidence="2" type="ORF">PAEG_LOCUS21139</name>
</gene>